<feature type="transmembrane region" description="Helical" evidence="1">
    <location>
        <begin position="140"/>
        <end position="160"/>
    </location>
</feature>
<feature type="transmembrane region" description="Helical" evidence="1">
    <location>
        <begin position="89"/>
        <end position="109"/>
    </location>
</feature>
<dbReference type="OrthoDB" id="123418at2"/>
<keyword evidence="1" id="KW-0472">Membrane</keyword>
<reference evidence="2" key="1">
    <citation type="submission" date="2008-01" db="EMBL/GenBank/DDBJ databases">
        <title>Complete sequence of chromosome of Caulobacter sp. K31.</title>
        <authorList>
            <consortium name="US DOE Joint Genome Institute"/>
            <person name="Copeland A."/>
            <person name="Lucas S."/>
            <person name="Lapidus A."/>
            <person name="Barry K."/>
            <person name="Glavina del Rio T."/>
            <person name="Dalin E."/>
            <person name="Tice H."/>
            <person name="Pitluck S."/>
            <person name="Bruce D."/>
            <person name="Goodwin L."/>
            <person name="Thompson L.S."/>
            <person name="Brettin T."/>
            <person name="Detter J.C."/>
            <person name="Han C."/>
            <person name="Schmutz J."/>
            <person name="Larimer F."/>
            <person name="Land M."/>
            <person name="Hauser L."/>
            <person name="Kyrpides N."/>
            <person name="Kim E."/>
            <person name="Stephens C."/>
            <person name="Richardson P."/>
        </authorList>
    </citation>
    <scope>NUCLEOTIDE SEQUENCE [LARGE SCALE GENOMIC DNA]</scope>
    <source>
        <strain evidence="2">K31</strain>
    </source>
</reference>
<organism evidence="2">
    <name type="scientific">Caulobacter sp. (strain K31)</name>
    <dbReference type="NCBI Taxonomy" id="366602"/>
    <lineage>
        <taxon>Bacteria</taxon>
        <taxon>Pseudomonadati</taxon>
        <taxon>Pseudomonadota</taxon>
        <taxon>Alphaproteobacteria</taxon>
        <taxon>Caulobacterales</taxon>
        <taxon>Caulobacteraceae</taxon>
        <taxon>Caulobacter</taxon>
    </lineage>
</organism>
<dbReference type="AlphaFoldDB" id="B0SUN6"/>
<dbReference type="HOGENOM" id="CLU_1567882_0_0_5"/>
<evidence type="ECO:0000256" key="1">
    <source>
        <dbReference type="SAM" id="Phobius"/>
    </source>
</evidence>
<sequence length="170" mass="17471">MLSAIVIMAGFAAVWWIGGGVVGHAPVGMILAGPVFSAALIFAASARLKAAPKPEPAERKRVGRIIGLASGGEGVAILVANILLANLGLSAYFIPALAVIVGLHFLPLAKFLPARIYYATALLLVLVGVAGLAIDAAHRPMATSMMAAIVLWLTCAARLARLEPARASDI</sequence>
<dbReference type="KEGG" id="cak:Caul_0783"/>
<name>B0SUN6_CAUSK</name>
<evidence type="ECO:0000313" key="2">
    <source>
        <dbReference type="EMBL" id="ABZ69914.1"/>
    </source>
</evidence>
<keyword evidence="1" id="KW-0812">Transmembrane</keyword>
<dbReference type="eggNOG" id="ENOG50317AK">
    <property type="taxonomic scope" value="Bacteria"/>
</dbReference>
<dbReference type="STRING" id="366602.Caul_0783"/>
<feature type="transmembrane region" description="Helical" evidence="1">
    <location>
        <begin position="30"/>
        <end position="50"/>
    </location>
</feature>
<protein>
    <submittedName>
        <fullName evidence="2">Uncharacterized protein</fullName>
    </submittedName>
</protein>
<keyword evidence="1" id="KW-1133">Transmembrane helix</keyword>
<proteinExistence type="predicted"/>
<accession>B0SUN6</accession>
<feature type="transmembrane region" description="Helical" evidence="1">
    <location>
        <begin position="116"/>
        <end position="134"/>
    </location>
</feature>
<feature type="transmembrane region" description="Helical" evidence="1">
    <location>
        <begin position="62"/>
        <end position="83"/>
    </location>
</feature>
<gene>
    <name evidence="2" type="ordered locus">Caul_0783</name>
</gene>
<dbReference type="EMBL" id="CP000927">
    <property type="protein sequence ID" value="ABZ69914.1"/>
    <property type="molecule type" value="Genomic_DNA"/>
</dbReference>